<comment type="caution">
    <text evidence="1">The sequence shown here is derived from an EMBL/GenBank/DDBJ whole genome shotgun (WGS) entry which is preliminary data.</text>
</comment>
<sequence length="100" mass="11873">MHSKMDILLFGLLMLAKNIFQRIWSSYQYYYSLGRYRSEVSRLHLEKPQAEKLVSQEERQYSFDQLLTTDDHGMHIIGNAVDQNGTSYYIEKIHGERVIK</sequence>
<name>A0A9D7SC07_9BACT</name>
<dbReference type="Proteomes" id="UP000808349">
    <property type="component" value="Unassembled WGS sequence"/>
</dbReference>
<dbReference type="AlphaFoldDB" id="A0A9D7SC07"/>
<evidence type="ECO:0000313" key="1">
    <source>
        <dbReference type="EMBL" id="MBK9719189.1"/>
    </source>
</evidence>
<dbReference type="Gene3D" id="3.90.70.10">
    <property type="entry name" value="Cysteine proteinases"/>
    <property type="match status" value="1"/>
</dbReference>
<reference evidence="1 2" key="1">
    <citation type="submission" date="2020-10" db="EMBL/GenBank/DDBJ databases">
        <title>Connecting structure to function with the recovery of over 1000 high-quality activated sludge metagenome-assembled genomes encoding full-length rRNA genes using long-read sequencing.</title>
        <authorList>
            <person name="Singleton C.M."/>
            <person name="Petriglieri F."/>
            <person name="Kristensen J.M."/>
            <person name="Kirkegaard R.H."/>
            <person name="Michaelsen T.Y."/>
            <person name="Andersen M.H."/>
            <person name="Karst S.M."/>
            <person name="Dueholm M.S."/>
            <person name="Nielsen P.H."/>
            <person name="Albertsen M."/>
        </authorList>
    </citation>
    <scope>NUCLEOTIDE SEQUENCE [LARGE SCALE GENOMIC DNA]</scope>
    <source>
        <strain evidence="1">Ribe_18-Q3-R11-54_BAT3C.373</strain>
    </source>
</reference>
<organism evidence="1 2">
    <name type="scientific">Candidatus Defluviibacterium haderslevense</name>
    <dbReference type="NCBI Taxonomy" id="2981993"/>
    <lineage>
        <taxon>Bacteria</taxon>
        <taxon>Pseudomonadati</taxon>
        <taxon>Bacteroidota</taxon>
        <taxon>Saprospiria</taxon>
        <taxon>Saprospirales</taxon>
        <taxon>Saprospiraceae</taxon>
        <taxon>Candidatus Defluviibacterium</taxon>
    </lineage>
</organism>
<gene>
    <name evidence="1" type="ORF">IPO85_17050</name>
</gene>
<dbReference type="EMBL" id="JADKFW010000016">
    <property type="protein sequence ID" value="MBK9719189.1"/>
    <property type="molecule type" value="Genomic_DNA"/>
</dbReference>
<accession>A0A9D7SC07</accession>
<protein>
    <submittedName>
        <fullName evidence="1">Uncharacterized protein</fullName>
    </submittedName>
</protein>
<evidence type="ECO:0000313" key="2">
    <source>
        <dbReference type="Proteomes" id="UP000808349"/>
    </source>
</evidence>
<proteinExistence type="predicted"/>